<organism evidence="2 3">
    <name type="scientific">Microbacterium schleiferi</name>
    <dbReference type="NCBI Taxonomy" id="69362"/>
    <lineage>
        <taxon>Bacteria</taxon>
        <taxon>Bacillati</taxon>
        <taxon>Actinomycetota</taxon>
        <taxon>Actinomycetes</taxon>
        <taxon>Micrococcales</taxon>
        <taxon>Microbacteriaceae</taxon>
        <taxon>Microbacterium</taxon>
    </lineage>
</organism>
<dbReference type="KEGG" id="msf:IT882_04320"/>
<protein>
    <submittedName>
        <fullName evidence="2">Uncharacterized protein</fullName>
    </submittedName>
</protein>
<feature type="region of interest" description="Disordered" evidence="1">
    <location>
        <begin position="42"/>
        <end position="64"/>
    </location>
</feature>
<gene>
    <name evidence="2" type="ORF">IT882_04320</name>
</gene>
<feature type="compositionally biased region" description="Pro residues" evidence="1">
    <location>
        <begin position="49"/>
        <end position="64"/>
    </location>
</feature>
<dbReference type="AlphaFoldDB" id="A0A7S8MY37"/>
<evidence type="ECO:0000313" key="2">
    <source>
        <dbReference type="EMBL" id="QPE05300.1"/>
    </source>
</evidence>
<dbReference type="Proteomes" id="UP000594480">
    <property type="component" value="Chromosome"/>
</dbReference>
<dbReference type="RefSeq" id="WP_195693317.1">
    <property type="nucleotide sequence ID" value="NZ_CP064760.1"/>
</dbReference>
<name>A0A7S8MY37_9MICO</name>
<keyword evidence="3" id="KW-1185">Reference proteome</keyword>
<reference evidence="2 3" key="1">
    <citation type="submission" date="2020-11" db="EMBL/GenBank/DDBJ databases">
        <title>Amino acid is mineralized and recycled by bacteria in oceanic microbiome.</title>
        <authorList>
            <person name="Zheng L.Y."/>
        </authorList>
    </citation>
    <scope>NUCLEOTIDE SEQUENCE [LARGE SCALE GENOMIC DNA]</scope>
    <source>
        <strain evidence="2 3">A32-1</strain>
    </source>
</reference>
<proteinExistence type="predicted"/>
<accession>A0A7S8MY37</accession>
<evidence type="ECO:0000313" key="3">
    <source>
        <dbReference type="Proteomes" id="UP000594480"/>
    </source>
</evidence>
<dbReference type="EMBL" id="CP064760">
    <property type="protein sequence ID" value="QPE05300.1"/>
    <property type="molecule type" value="Genomic_DNA"/>
</dbReference>
<evidence type="ECO:0000256" key="1">
    <source>
        <dbReference type="SAM" id="MobiDB-lite"/>
    </source>
</evidence>
<sequence length="64" mass="7423">MIVYAVIYMGEVLHWYVDASRAEFWRREGYQVIEFSLGLRETGPFQKPADPPPTTQPSERPPLV</sequence>